<dbReference type="HOGENOM" id="CLU_069101_2_0_9"/>
<evidence type="ECO:0000256" key="3">
    <source>
        <dbReference type="ARBA" id="ARBA00022475"/>
    </source>
</evidence>
<dbReference type="EMBL" id="QGLG01000002">
    <property type="protein sequence ID" value="PXY84028.1"/>
    <property type="molecule type" value="Genomic_DNA"/>
</dbReference>
<feature type="transmembrane region" description="Helical" evidence="9">
    <location>
        <begin position="96"/>
        <end position="115"/>
    </location>
</feature>
<dbReference type="PANTHER" id="PTHR32502:SF8">
    <property type="entry name" value="N-ACETYLGALACTOSAMINE PERMEASE IIC COMPONENT 1"/>
    <property type="match status" value="1"/>
</dbReference>
<reference evidence="10 12" key="1">
    <citation type="submission" date="2015-01" db="EMBL/GenBank/DDBJ databases">
        <title>Comparative genomics of the lactic acid bacteria isolated from the honey bee gut.</title>
        <authorList>
            <person name="Ellegaard K.M."/>
            <person name="Tamarit D."/>
            <person name="Javelind E."/>
            <person name="Olofsson T."/>
            <person name="Andersson S.G."/>
            <person name="Vasquez A."/>
        </authorList>
    </citation>
    <scope>NUCLEOTIDE SEQUENCE [LARGE SCALE GENOMIC DNA]</scope>
    <source>
        <strain evidence="10 12">Hma8</strain>
    </source>
</reference>
<dbReference type="PROSITE" id="PS51106">
    <property type="entry name" value="PTS_EIIC_TYPE_4"/>
    <property type="match status" value="1"/>
</dbReference>
<dbReference type="GO" id="GO:0005886">
    <property type="term" value="C:plasma membrane"/>
    <property type="evidence" value="ECO:0007669"/>
    <property type="project" value="UniProtKB-SubCell"/>
</dbReference>
<evidence type="ECO:0000256" key="9">
    <source>
        <dbReference type="SAM" id="Phobius"/>
    </source>
</evidence>
<evidence type="ECO:0000256" key="6">
    <source>
        <dbReference type="ARBA" id="ARBA00022692"/>
    </source>
</evidence>
<evidence type="ECO:0000256" key="1">
    <source>
        <dbReference type="ARBA" id="ARBA00004651"/>
    </source>
</evidence>
<evidence type="ECO:0000313" key="10">
    <source>
        <dbReference type="EMBL" id="KJY57437.1"/>
    </source>
</evidence>
<dbReference type="EMBL" id="JXLI01000008">
    <property type="protein sequence ID" value="KJY57437.1"/>
    <property type="molecule type" value="Genomic_DNA"/>
</dbReference>
<dbReference type="InterPro" id="IPR004700">
    <property type="entry name" value="PTS_IIC_man"/>
</dbReference>
<accession>A0A0F4LF30</accession>
<keyword evidence="5" id="KW-0598">Phosphotransferase system</keyword>
<evidence type="ECO:0000313" key="11">
    <source>
        <dbReference type="EMBL" id="PXY84028.1"/>
    </source>
</evidence>
<sequence>MFWKALVVGLVGVFAMFDSRLLGRENFEQPLIVSTLVGLVLGDVSKGLLVGATLELVSMGIVQVGAAVPPDMVLGSVVASAFAILSHTSAQAALTVALPVAVLGQLVAIVIRMLFSSFNQLVENAIDAGKFRKARSYHIVYGPIIYGLLYFVPVFLAIFLGTNVVTSFVKMIPDWLTNGLTLASKILPAYGFALLMSTMIDKKNAVYLFLGFFIAAYGKMTVISVAIFAVIFAIILNKFMTNNGNNSSGSNSSGSDDLDDLEEL</sequence>
<dbReference type="Pfam" id="PF03609">
    <property type="entry name" value="EII-Sor"/>
    <property type="match status" value="1"/>
</dbReference>
<dbReference type="PATRIC" id="fig|1218507.3.peg.632"/>
<evidence type="ECO:0000313" key="12">
    <source>
        <dbReference type="Proteomes" id="UP000033531"/>
    </source>
</evidence>
<dbReference type="STRING" id="1218507.JF74_04650"/>
<evidence type="ECO:0000256" key="7">
    <source>
        <dbReference type="ARBA" id="ARBA00022989"/>
    </source>
</evidence>
<dbReference type="Proteomes" id="UP000033531">
    <property type="component" value="Unassembled WGS sequence"/>
</dbReference>
<feature type="transmembrane region" description="Helical" evidence="9">
    <location>
        <begin position="180"/>
        <end position="200"/>
    </location>
</feature>
<dbReference type="InterPro" id="IPR050303">
    <property type="entry name" value="GatZ_KbaZ_carbometab"/>
</dbReference>
<gene>
    <name evidence="11" type="ORF">DK873_02255</name>
    <name evidence="10" type="ORF">JF74_04650</name>
</gene>
<comment type="subcellular location">
    <subcellularLocation>
        <location evidence="1">Cell membrane</location>
        <topology evidence="1">Multi-pass membrane protein</topology>
    </subcellularLocation>
</comment>
<keyword evidence="6 9" id="KW-0812">Transmembrane</keyword>
<protein>
    <submittedName>
        <fullName evidence="10">PTS Man IIC</fullName>
    </submittedName>
    <submittedName>
        <fullName evidence="11">PTS sugar transporter subunit IIC</fullName>
    </submittedName>
</protein>
<proteinExistence type="predicted"/>
<reference evidence="11 13" key="2">
    <citation type="submission" date="2018-05" db="EMBL/GenBank/DDBJ databases">
        <title>Reference genomes for bee gut microbiota database.</title>
        <authorList>
            <person name="Ellegaard K.M."/>
        </authorList>
    </citation>
    <scope>NUCLEOTIDE SEQUENCE [LARGE SCALE GENOMIC DNA]</scope>
    <source>
        <strain evidence="11 13">ESL0184</strain>
    </source>
</reference>
<dbReference type="PANTHER" id="PTHR32502">
    <property type="entry name" value="N-ACETYLGALACTOSAMINE PERMEASE II COMPONENT-RELATED"/>
    <property type="match status" value="1"/>
</dbReference>
<keyword evidence="4 11" id="KW-0762">Sugar transport</keyword>
<keyword evidence="8 9" id="KW-0472">Membrane</keyword>
<dbReference type="RefSeq" id="WP_046324426.1">
    <property type="nucleotide sequence ID" value="NZ_JBHTMT010000008.1"/>
</dbReference>
<dbReference type="AlphaFoldDB" id="A0A0F4LF30"/>
<dbReference type="OrthoDB" id="7058816at2"/>
<evidence type="ECO:0000256" key="4">
    <source>
        <dbReference type="ARBA" id="ARBA00022597"/>
    </source>
</evidence>
<dbReference type="GO" id="GO:0009401">
    <property type="term" value="P:phosphoenolpyruvate-dependent sugar phosphotransferase system"/>
    <property type="evidence" value="ECO:0007669"/>
    <property type="project" value="UniProtKB-KW"/>
</dbReference>
<dbReference type="Proteomes" id="UP000247698">
    <property type="component" value="Unassembled WGS sequence"/>
</dbReference>
<keyword evidence="3" id="KW-1003">Cell membrane</keyword>
<keyword evidence="2" id="KW-0813">Transport</keyword>
<evidence type="ECO:0000256" key="2">
    <source>
        <dbReference type="ARBA" id="ARBA00022448"/>
    </source>
</evidence>
<feature type="transmembrane region" description="Helical" evidence="9">
    <location>
        <begin position="207"/>
        <end position="236"/>
    </location>
</feature>
<name>A0A0F4LF30_9LACO</name>
<organism evidence="10 12">
    <name type="scientific">Lactobacillus melliventris</name>
    <dbReference type="NCBI Taxonomy" id="1218507"/>
    <lineage>
        <taxon>Bacteria</taxon>
        <taxon>Bacillati</taxon>
        <taxon>Bacillota</taxon>
        <taxon>Bacilli</taxon>
        <taxon>Lactobacillales</taxon>
        <taxon>Lactobacillaceae</taxon>
        <taxon>Lactobacillus</taxon>
    </lineage>
</organism>
<evidence type="ECO:0000256" key="5">
    <source>
        <dbReference type="ARBA" id="ARBA00022683"/>
    </source>
</evidence>
<comment type="caution">
    <text evidence="10">The sequence shown here is derived from an EMBL/GenBank/DDBJ whole genome shotgun (WGS) entry which is preliminary data.</text>
</comment>
<evidence type="ECO:0000256" key="8">
    <source>
        <dbReference type="ARBA" id="ARBA00023136"/>
    </source>
</evidence>
<evidence type="ECO:0000313" key="13">
    <source>
        <dbReference type="Proteomes" id="UP000247698"/>
    </source>
</evidence>
<feature type="transmembrane region" description="Helical" evidence="9">
    <location>
        <begin position="136"/>
        <end position="160"/>
    </location>
</feature>
<keyword evidence="7 9" id="KW-1133">Transmembrane helix</keyword>
<keyword evidence="13" id="KW-1185">Reference proteome</keyword>